<dbReference type="RefSeq" id="WP_350401301.1">
    <property type="nucleotide sequence ID" value="NZ_JBELOE010000143.1"/>
</dbReference>
<dbReference type="InterPro" id="IPR027417">
    <property type="entry name" value="P-loop_NTPase"/>
</dbReference>
<sequence length="285" mass="32058">MRYINTGEYQFKLTHAPAAVFTTLEKMYGAAQSADTEKPVDFEISLKFDSLIRRFIKPQVTFFSGDTSPFKPLPISQSYPVLEWGMNWCIAAYEFNKLIIHAAVAVKNQQAIIFPATPGSGKSTLSAYLALSGWHLYSDEMAIIDPNSLAVSPLLRPVCLKNQSIDLIKAWFPNASFSKTTHDTQKGSVAHLRVHTPNRYQNLHQANIKAIVFPKYDANKNILEIAELSKLEGFRKLSANAFNYNILALKAFNTVKQIIETTSQFNIAYNNLKDVNDFLTEDIIV</sequence>
<keyword evidence="2" id="KW-1185">Reference proteome</keyword>
<dbReference type="Proteomes" id="UP001467690">
    <property type="component" value="Unassembled WGS sequence"/>
</dbReference>
<keyword evidence="1" id="KW-0418">Kinase</keyword>
<gene>
    <name evidence="1" type="ORF">ABS311_07435</name>
</gene>
<accession>A0ABV1RFL6</accession>
<dbReference type="InterPro" id="IPR027600">
    <property type="entry name" value="HprK-rel_A"/>
</dbReference>
<dbReference type="GO" id="GO:0016301">
    <property type="term" value="F:kinase activity"/>
    <property type="evidence" value="ECO:0007669"/>
    <property type="project" value="UniProtKB-KW"/>
</dbReference>
<name>A0ABV1RFL6_9ALTE</name>
<reference evidence="1 2" key="1">
    <citation type="submission" date="2024-06" db="EMBL/GenBank/DDBJ databases">
        <authorList>
            <person name="Chen R.Y."/>
        </authorList>
    </citation>
    <scope>NUCLEOTIDE SEQUENCE [LARGE SCALE GENOMIC DNA]</scope>
    <source>
        <strain evidence="1 2">D2</strain>
    </source>
</reference>
<organism evidence="1 2">
    <name type="scientific">Catenovulum sediminis</name>
    <dbReference type="NCBI Taxonomy" id="1740262"/>
    <lineage>
        <taxon>Bacteria</taxon>
        <taxon>Pseudomonadati</taxon>
        <taxon>Pseudomonadota</taxon>
        <taxon>Gammaproteobacteria</taxon>
        <taxon>Alteromonadales</taxon>
        <taxon>Alteromonadaceae</taxon>
        <taxon>Catenovulum</taxon>
    </lineage>
</organism>
<evidence type="ECO:0000313" key="2">
    <source>
        <dbReference type="Proteomes" id="UP001467690"/>
    </source>
</evidence>
<proteinExistence type="predicted"/>
<protein>
    <submittedName>
        <fullName evidence="1">HprK-related kinase A</fullName>
    </submittedName>
</protein>
<comment type="caution">
    <text evidence="1">The sequence shown here is derived from an EMBL/GenBank/DDBJ whole genome shotgun (WGS) entry which is preliminary data.</text>
</comment>
<keyword evidence="1" id="KW-0808">Transferase</keyword>
<evidence type="ECO:0000313" key="1">
    <source>
        <dbReference type="EMBL" id="MER2491713.1"/>
    </source>
</evidence>
<dbReference type="EMBL" id="JBELOE010000143">
    <property type="protein sequence ID" value="MER2491713.1"/>
    <property type="molecule type" value="Genomic_DNA"/>
</dbReference>
<dbReference type="SUPFAM" id="SSF53795">
    <property type="entry name" value="PEP carboxykinase-like"/>
    <property type="match status" value="1"/>
</dbReference>
<dbReference type="Gene3D" id="3.40.50.300">
    <property type="entry name" value="P-loop containing nucleotide triphosphate hydrolases"/>
    <property type="match status" value="1"/>
</dbReference>
<dbReference type="NCBIfam" id="TIGR04352">
    <property type="entry name" value="HprK_rel_A"/>
    <property type="match status" value="1"/>
</dbReference>